<proteinExistence type="predicted"/>
<protein>
    <submittedName>
        <fullName evidence="1">Histidine--tRNA ligase</fullName>
    </submittedName>
</protein>
<name>A0A5B6VY69_9ROSI</name>
<gene>
    <name evidence="1" type="ORF">EPI10_024282</name>
</gene>
<accession>A0A5B6VY69</accession>
<dbReference type="EMBL" id="SMMG02000005">
    <property type="protein sequence ID" value="KAA3473944.1"/>
    <property type="molecule type" value="Genomic_DNA"/>
</dbReference>
<dbReference type="AlphaFoldDB" id="A0A5B6VY69"/>
<reference evidence="2" key="1">
    <citation type="journal article" date="2019" name="Plant Biotechnol. J.">
        <title>Genome sequencing of the Australian wild diploid species Gossypium australe highlights disease resistance and delayed gland morphogenesis.</title>
        <authorList>
            <person name="Cai Y."/>
            <person name="Cai X."/>
            <person name="Wang Q."/>
            <person name="Wang P."/>
            <person name="Zhang Y."/>
            <person name="Cai C."/>
            <person name="Xu Y."/>
            <person name="Wang K."/>
            <person name="Zhou Z."/>
            <person name="Wang C."/>
            <person name="Geng S."/>
            <person name="Li B."/>
            <person name="Dong Q."/>
            <person name="Hou Y."/>
            <person name="Wang H."/>
            <person name="Ai P."/>
            <person name="Liu Z."/>
            <person name="Yi F."/>
            <person name="Sun M."/>
            <person name="An G."/>
            <person name="Cheng J."/>
            <person name="Zhang Y."/>
            <person name="Shi Q."/>
            <person name="Xie Y."/>
            <person name="Shi X."/>
            <person name="Chang Y."/>
            <person name="Huang F."/>
            <person name="Chen Y."/>
            <person name="Hong S."/>
            <person name="Mi L."/>
            <person name="Sun Q."/>
            <person name="Zhang L."/>
            <person name="Zhou B."/>
            <person name="Peng R."/>
            <person name="Zhang X."/>
            <person name="Liu F."/>
        </authorList>
    </citation>
    <scope>NUCLEOTIDE SEQUENCE [LARGE SCALE GENOMIC DNA]</scope>
    <source>
        <strain evidence="2">cv. PA1801</strain>
    </source>
</reference>
<dbReference type="Proteomes" id="UP000325315">
    <property type="component" value="Unassembled WGS sequence"/>
</dbReference>
<keyword evidence="2" id="KW-1185">Reference proteome</keyword>
<keyword evidence="1" id="KW-0436">Ligase</keyword>
<comment type="caution">
    <text evidence="1">The sequence shown here is derived from an EMBL/GenBank/DDBJ whole genome shotgun (WGS) entry which is preliminary data.</text>
</comment>
<organism evidence="1 2">
    <name type="scientific">Gossypium australe</name>
    <dbReference type="NCBI Taxonomy" id="47621"/>
    <lineage>
        <taxon>Eukaryota</taxon>
        <taxon>Viridiplantae</taxon>
        <taxon>Streptophyta</taxon>
        <taxon>Embryophyta</taxon>
        <taxon>Tracheophyta</taxon>
        <taxon>Spermatophyta</taxon>
        <taxon>Magnoliopsida</taxon>
        <taxon>eudicotyledons</taxon>
        <taxon>Gunneridae</taxon>
        <taxon>Pentapetalae</taxon>
        <taxon>rosids</taxon>
        <taxon>malvids</taxon>
        <taxon>Malvales</taxon>
        <taxon>Malvaceae</taxon>
        <taxon>Malvoideae</taxon>
        <taxon>Gossypium</taxon>
    </lineage>
</organism>
<evidence type="ECO:0000313" key="2">
    <source>
        <dbReference type="Proteomes" id="UP000325315"/>
    </source>
</evidence>
<sequence length="131" mass="15333">MDAELGRTICGEEGFLWRSIDLDRNGWEKKQIKRCVQSYLSEVVVEHIEESSRSYLLEVARMEQTKNRRFYLSEVAVEQIENRRSYLPKVVGSRSKTLKKEDLVFLKLQEADQKDIFIFIFPGVAVELEAT</sequence>
<evidence type="ECO:0000313" key="1">
    <source>
        <dbReference type="EMBL" id="KAA3473944.1"/>
    </source>
</evidence>
<dbReference type="GO" id="GO:0016874">
    <property type="term" value="F:ligase activity"/>
    <property type="evidence" value="ECO:0007669"/>
    <property type="project" value="UniProtKB-KW"/>
</dbReference>